<feature type="domain" description="DUF4139" evidence="3">
    <location>
        <begin position="196"/>
        <end position="461"/>
    </location>
</feature>
<keyword evidence="2" id="KW-0732">Signal</keyword>
<gene>
    <name evidence="4" type="ORF">TTHT_1746</name>
</gene>
<feature type="chain" id="PRO_5032367595" description="DUF4139 domain-containing protein" evidence="2">
    <location>
        <begin position="19"/>
        <end position="468"/>
    </location>
</feature>
<evidence type="ECO:0000313" key="4">
    <source>
        <dbReference type="EMBL" id="BBB33216.1"/>
    </source>
</evidence>
<dbReference type="RefSeq" id="WP_201327519.1">
    <property type="nucleotide sequence ID" value="NZ_AP017470.1"/>
</dbReference>
<accession>A0A7R6PQ22</accession>
<keyword evidence="5" id="KW-1185">Reference proteome</keyword>
<evidence type="ECO:0000313" key="5">
    <source>
        <dbReference type="Proteomes" id="UP000595564"/>
    </source>
</evidence>
<sequence length="468" mass="54151">MRKGLILFVLLCTFFAFSSEVRVFNDKVVYYPDKPSSFIGFNKDVNVVCNNEVLPIFKGEKVPQNFSLFKTYIDYIKLKNDIATLKKQKEVIDKAFRSLQLKSNGDFALFLKNSENYAKKYSSIERKLNALKVKREKLEKLLKSSTYTLKPYFCDLPEKIYSFKMEFQGIQISTKNKLFINNDGKTCRVVKELSLLNRSGIDIKADEFYILAMNSSRYFEVIEFYPWTITGEPHIEPSDREGFLGAVPQTRRMMKTAAKEKMPVVNQLDTRIFLLNNISLPSNGVEKKFKIDEKEVKLTKRLVVYPYQSLDVYKEYSFKLPFAPLGSNWQVFAGKESYSNVTGTFDKETDVYRIFAGKEYAIDVKREPVLNMGSEEGFFSKKKIDKKGYKITLRNLGNKEKRVFVIDRIPVSTLEGIVVKDVKVKGLKKYNINKEGKLSGEVNLKPHDKIVIEVTFSVVYPADMDIYY</sequence>
<feature type="signal peptide" evidence="2">
    <location>
        <begin position="1"/>
        <end position="18"/>
    </location>
</feature>
<organism evidence="4 5">
    <name type="scientific">Thermotomaculum hydrothermale</name>
    <dbReference type="NCBI Taxonomy" id="981385"/>
    <lineage>
        <taxon>Bacteria</taxon>
        <taxon>Pseudomonadati</taxon>
        <taxon>Acidobacteriota</taxon>
        <taxon>Holophagae</taxon>
        <taxon>Thermotomaculales</taxon>
        <taxon>Thermotomaculaceae</taxon>
        <taxon>Thermotomaculum</taxon>
    </lineage>
</organism>
<dbReference type="Proteomes" id="UP000595564">
    <property type="component" value="Chromosome"/>
</dbReference>
<dbReference type="EMBL" id="AP017470">
    <property type="protein sequence ID" value="BBB33216.1"/>
    <property type="molecule type" value="Genomic_DNA"/>
</dbReference>
<protein>
    <recommendedName>
        <fullName evidence="3">DUF4139 domain-containing protein</fullName>
    </recommendedName>
</protein>
<reference evidence="4 5" key="1">
    <citation type="journal article" date="2012" name="Extremophiles">
        <title>Thermotomaculum hydrothermale gen. nov., sp. nov., a novel heterotrophic thermophile within the phylum Acidobacteria from a deep-sea hydrothermal vent chimney in the Southern Okinawa Trough.</title>
        <authorList>
            <person name="Izumi H."/>
            <person name="Nunoura T."/>
            <person name="Miyazaki M."/>
            <person name="Mino S."/>
            <person name="Toki T."/>
            <person name="Takai K."/>
            <person name="Sako Y."/>
            <person name="Sawabe T."/>
            <person name="Nakagawa S."/>
        </authorList>
    </citation>
    <scope>NUCLEOTIDE SEQUENCE [LARGE SCALE GENOMIC DNA]</scope>
    <source>
        <strain evidence="4 5">AC55</strain>
    </source>
</reference>
<name>A0A7R6PQ22_9BACT</name>
<evidence type="ECO:0000256" key="2">
    <source>
        <dbReference type="SAM" id="SignalP"/>
    </source>
</evidence>
<dbReference type="InterPro" id="IPR037291">
    <property type="entry name" value="DUF4139"/>
</dbReference>
<evidence type="ECO:0000259" key="3">
    <source>
        <dbReference type="Pfam" id="PF13598"/>
    </source>
</evidence>
<feature type="coiled-coil region" evidence="1">
    <location>
        <begin position="114"/>
        <end position="144"/>
    </location>
</feature>
<keyword evidence="1" id="KW-0175">Coiled coil</keyword>
<dbReference type="Pfam" id="PF13598">
    <property type="entry name" value="DUF4139"/>
    <property type="match status" value="1"/>
</dbReference>
<proteinExistence type="predicted"/>
<evidence type="ECO:0000256" key="1">
    <source>
        <dbReference type="SAM" id="Coils"/>
    </source>
</evidence>
<dbReference type="AlphaFoldDB" id="A0A7R6PQ22"/>
<dbReference type="KEGG" id="thyd:TTHT_1746"/>